<evidence type="ECO:0000313" key="4">
    <source>
        <dbReference type="EnsemblPlants" id="AES74457"/>
    </source>
</evidence>
<reference evidence="3 5" key="3">
    <citation type="journal article" date="2014" name="BMC Genomics">
        <title>An improved genome release (version Mt4.0) for the model legume Medicago truncatula.</title>
        <authorList>
            <person name="Tang H."/>
            <person name="Krishnakumar V."/>
            <person name="Bidwell S."/>
            <person name="Rosen B."/>
            <person name="Chan A."/>
            <person name="Zhou S."/>
            <person name="Gentzbittel L."/>
            <person name="Childs K.L."/>
            <person name="Yandell M."/>
            <person name="Gundlach H."/>
            <person name="Mayer K.F."/>
            <person name="Schwartz D.C."/>
            <person name="Town C.D."/>
        </authorList>
    </citation>
    <scope>GENOME REANNOTATION</scope>
    <source>
        <strain evidence="4 5">cv. Jemalong A17</strain>
    </source>
</reference>
<dbReference type="Proteomes" id="UP000002051">
    <property type="component" value="Chromosome 6"/>
</dbReference>
<proteinExistence type="evidence at transcript level"/>
<evidence type="ECO:0000313" key="5">
    <source>
        <dbReference type="Proteomes" id="UP000002051"/>
    </source>
</evidence>
<dbReference type="InterPro" id="IPR009810">
    <property type="entry name" value="Nodulin_late_dom"/>
</dbReference>
<dbReference type="EMBL" id="EF414362">
    <property type="protein sequence ID" value="ABS31448.1"/>
    <property type="molecule type" value="mRNA"/>
</dbReference>
<dbReference type="Pfam" id="PF07127">
    <property type="entry name" value="Nodulin_late"/>
    <property type="match status" value="1"/>
</dbReference>
<dbReference type="GO" id="GO:0046872">
    <property type="term" value="F:metal ion binding"/>
    <property type="evidence" value="ECO:0007669"/>
    <property type="project" value="InterPro"/>
</dbReference>
<dbReference type="OrthoDB" id="1841727at2759"/>
<name>A7KHE1_MEDTR</name>
<sequence length="77" mass="9030">MIKQFSVCYIQMRRNMTTILKFPYIMVICLLLLHVAAYEDFEKEIFDCKKDGDCDHMCVTPGIPKCTGYVCFCFENL</sequence>
<reference evidence="3 5" key="2">
    <citation type="journal article" date="2011" name="Nature">
        <title>The Medicago genome provides insight into the evolution of rhizobial symbioses.</title>
        <authorList>
            <person name="Young N.D."/>
            <person name="Debelle F."/>
            <person name="Oldroyd G.E."/>
            <person name="Geurts R."/>
            <person name="Cannon S.B."/>
            <person name="Udvardi M.K."/>
            <person name="Benedito V.A."/>
            <person name="Mayer K.F."/>
            <person name="Gouzy J."/>
            <person name="Schoof H."/>
            <person name="Van de Peer Y."/>
            <person name="Proost S."/>
            <person name="Cook D.R."/>
            <person name="Meyers B.C."/>
            <person name="Spannagl M."/>
            <person name="Cheung F."/>
            <person name="De Mita S."/>
            <person name="Krishnakumar V."/>
            <person name="Gundlach H."/>
            <person name="Zhou S."/>
            <person name="Mudge J."/>
            <person name="Bharti A.K."/>
            <person name="Murray J.D."/>
            <person name="Naoumkina M.A."/>
            <person name="Rosen B."/>
            <person name="Silverstein K.A."/>
            <person name="Tang H."/>
            <person name="Rombauts S."/>
            <person name="Zhao P.X."/>
            <person name="Zhou P."/>
            <person name="Barbe V."/>
            <person name="Bardou P."/>
            <person name="Bechner M."/>
            <person name="Bellec A."/>
            <person name="Berger A."/>
            <person name="Berges H."/>
            <person name="Bidwell S."/>
            <person name="Bisseling T."/>
            <person name="Choisne N."/>
            <person name="Couloux A."/>
            <person name="Denny R."/>
            <person name="Deshpande S."/>
            <person name="Dai X."/>
            <person name="Doyle J.J."/>
            <person name="Dudez A.M."/>
            <person name="Farmer A.D."/>
            <person name="Fouteau S."/>
            <person name="Franken C."/>
            <person name="Gibelin C."/>
            <person name="Gish J."/>
            <person name="Goldstein S."/>
            <person name="Gonzalez A.J."/>
            <person name="Green P.J."/>
            <person name="Hallab A."/>
            <person name="Hartog M."/>
            <person name="Hua A."/>
            <person name="Humphray S.J."/>
            <person name="Jeong D.H."/>
            <person name="Jing Y."/>
            <person name="Jocker A."/>
            <person name="Kenton S.M."/>
            <person name="Kim D.J."/>
            <person name="Klee K."/>
            <person name="Lai H."/>
            <person name="Lang C."/>
            <person name="Lin S."/>
            <person name="Macmil S.L."/>
            <person name="Magdelenat G."/>
            <person name="Matthews L."/>
            <person name="McCorrison J."/>
            <person name="Monaghan E.L."/>
            <person name="Mun J.H."/>
            <person name="Najar F.Z."/>
            <person name="Nicholson C."/>
            <person name="Noirot C."/>
            <person name="O'Bleness M."/>
            <person name="Paule C.R."/>
            <person name="Poulain J."/>
            <person name="Prion F."/>
            <person name="Qin B."/>
            <person name="Qu C."/>
            <person name="Retzel E.F."/>
            <person name="Riddle C."/>
            <person name="Sallet E."/>
            <person name="Samain S."/>
            <person name="Samson N."/>
            <person name="Sanders I."/>
            <person name="Saurat O."/>
            <person name="Scarpelli C."/>
            <person name="Schiex T."/>
            <person name="Segurens B."/>
            <person name="Severin A.J."/>
            <person name="Sherrier D.J."/>
            <person name="Shi R."/>
            <person name="Sims S."/>
            <person name="Singer S.R."/>
            <person name="Sinharoy S."/>
            <person name="Sterck L."/>
            <person name="Viollet A."/>
            <person name="Wang B.B."/>
            <person name="Wang K."/>
            <person name="Wang M."/>
            <person name="Wang X."/>
            <person name="Warfsmann J."/>
            <person name="Weissenbach J."/>
            <person name="White D.D."/>
            <person name="White J.D."/>
            <person name="Wiley G.B."/>
            <person name="Wincker P."/>
            <person name="Xing Y."/>
            <person name="Yang L."/>
            <person name="Yao Z."/>
            <person name="Ying F."/>
            <person name="Zhai J."/>
            <person name="Zhou L."/>
            <person name="Zuber A."/>
            <person name="Denarie J."/>
            <person name="Dixon R.A."/>
            <person name="May G.D."/>
            <person name="Schwartz D.C."/>
            <person name="Rogers J."/>
            <person name="Quetier F."/>
            <person name="Town C.D."/>
            <person name="Roe B.A."/>
        </authorList>
    </citation>
    <scope>NUCLEOTIDE SEQUENCE [LARGE SCALE GENOMIC DNA]</scope>
    <source>
        <strain evidence="3">A17</strain>
        <strain evidence="4 5">cv. Jemalong A17</strain>
    </source>
</reference>
<evidence type="ECO:0000259" key="1">
    <source>
        <dbReference type="Pfam" id="PF07127"/>
    </source>
</evidence>
<evidence type="ECO:0000313" key="2">
    <source>
        <dbReference type="EMBL" id="ABS31448.1"/>
    </source>
</evidence>
<dbReference type="KEGG" id="mtr:11424795"/>
<accession>A7KHE1</accession>
<dbReference type="PaxDb" id="3880-AES74457"/>
<keyword evidence="5" id="KW-1185">Reference proteome</keyword>
<dbReference type="EnsemblPlants" id="AES74457">
    <property type="protein sequence ID" value="AES74457"/>
    <property type="gene ID" value="MTR_6g006350"/>
</dbReference>
<reference evidence="2" key="1">
    <citation type="journal article" date="2007" name="Mol. Plant Microbe Interact.">
        <title>Genomic organization and evolutionary insights on GRP and NCR genes, two large nodule-specific gene families in Medicago truncatula.</title>
        <authorList>
            <person name="Alunni B."/>
            <person name="Kevei Z."/>
            <person name="Redondo-Nieto M."/>
            <person name="Kondorosi A."/>
            <person name="Mergaert P."/>
            <person name="Kondorosi E."/>
        </authorList>
    </citation>
    <scope>NUCLEOTIDE SEQUENCE</scope>
</reference>
<feature type="domain" description="Late nodulin" evidence="1">
    <location>
        <begin position="16"/>
        <end position="71"/>
    </location>
</feature>
<reference evidence="4" key="4">
    <citation type="submission" date="2015-04" db="UniProtKB">
        <authorList>
            <consortium name="EnsemblPlants"/>
        </authorList>
    </citation>
    <scope>IDENTIFICATION</scope>
    <source>
        <strain evidence="4">cv. Jemalong A17</strain>
    </source>
</reference>
<evidence type="ECO:0000313" key="3">
    <source>
        <dbReference type="EMBL" id="AES74457.1"/>
    </source>
</evidence>
<dbReference type="HOGENOM" id="CLU_181053_9_0_1"/>
<organism evidence="2">
    <name type="scientific">Medicago truncatula</name>
    <name type="common">Barrel medic</name>
    <name type="synonym">Medicago tribuloides</name>
    <dbReference type="NCBI Taxonomy" id="3880"/>
    <lineage>
        <taxon>Eukaryota</taxon>
        <taxon>Viridiplantae</taxon>
        <taxon>Streptophyta</taxon>
        <taxon>Embryophyta</taxon>
        <taxon>Tracheophyta</taxon>
        <taxon>Spermatophyta</taxon>
        <taxon>Magnoliopsida</taxon>
        <taxon>eudicotyledons</taxon>
        <taxon>Gunneridae</taxon>
        <taxon>Pentapetalae</taxon>
        <taxon>rosids</taxon>
        <taxon>fabids</taxon>
        <taxon>Fabales</taxon>
        <taxon>Fabaceae</taxon>
        <taxon>Papilionoideae</taxon>
        <taxon>50 kb inversion clade</taxon>
        <taxon>NPAAA clade</taxon>
        <taxon>Hologalegina</taxon>
        <taxon>IRL clade</taxon>
        <taxon>Trifolieae</taxon>
        <taxon>Medicago</taxon>
    </lineage>
</organism>
<dbReference type="EMBL" id="CM001222">
    <property type="protein sequence ID" value="AES74457.1"/>
    <property type="molecule type" value="Genomic_DNA"/>
</dbReference>
<dbReference type="AlphaFoldDB" id="A7KHE1"/>
<gene>
    <name evidence="4" type="primary">11424795</name>
    <name evidence="3" type="ordered locus">MTR_6g006350</name>
</gene>
<protein>
    <submittedName>
        <fullName evidence="3">Nodule Cysteine-Rich (NCR) secreted peptide</fullName>
    </submittedName>
    <submittedName>
        <fullName evidence="2">Nodule-specific cysteine-rich peptide 310</fullName>
    </submittedName>
</protein>